<dbReference type="PANTHER" id="PTHR22916">
    <property type="entry name" value="GLYCOSYLTRANSFERASE"/>
    <property type="match status" value="1"/>
</dbReference>
<keyword evidence="2" id="KW-0808">Transferase</keyword>
<reference evidence="2 3" key="1">
    <citation type="submission" date="2016-10" db="EMBL/GenBank/DDBJ databases">
        <authorList>
            <person name="de Groot N.N."/>
        </authorList>
    </citation>
    <scope>NUCLEOTIDE SEQUENCE [LARGE SCALE GENOMIC DNA]</scope>
    <source>
        <strain evidence="2 3">IBRC-M 10445</strain>
    </source>
</reference>
<feature type="domain" description="Glycosyltransferase 2-like" evidence="1">
    <location>
        <begin position="72"/>
        <end position="155"/>
    </location>
</feature>
<dbReference type="RefSeq" id="WP_091700421.1">
    <property type="nucleotide sequence ID" value="NZ_BMYN01000016.1"/>
</dbReference>
<dbReference type="InterPro" id="IPR029044">
    <property type="entry name" value="Nucleotide-diphossugar_trans"/>
</dbReference>
<protein>
    <submittedName>
        <fullName evidence="2">Glycosyltransferase involved in cell wall bisynthesis</fullName>
    </submittedName>
</protein>
<dbReference type="Gene3D" id="3.90.550.10">
    <property type="entry name" value="Spore Coat Polysaccharide Biosynthesis Protein SpsA, Chain A"/>
    <property type="match status" value="1"/>
</dbReference>
<evidence type="ECO:0000313" key="3">
    <source>
        <dbReference type="Proteomes" id="UP000199445"/>
    </source>
</evidence>
<evidence type="ECO:0000259" key="1">
    <source>
        <dbReference type="Pfam" id="PF00535"/>
    </source>
</evidence>
<keyword evidence="3" id="KW-1185">Reference proteome</keyword>
<accession>A0A1I3PET7</accession>
<organism evidence="2 3">
    <name type="scientific">Marinobacter persicus</name>
    <dbReference type="NCBI Taxonomy" id="930118"/>
    <lineage>
        <taxon>Bacteria</taxon>
        <taxon>Pseudomonadati</taxon>
        <taxon>Pseudomonadota</taxon>
        <taxon>Gammaproteobacteria</taxon>
        <taxon>Pseudomonadales</taxon>
        <taxon>Marinobacteraceae</taxon>
        <taxon>Marinobacter</taxon>
    </lineage>
</organism>
<evidence type="ECO:0000313" key="2">
    <source>
        <dbReference type="EMBL" id="SFJ19849.1"/>
    </source>
</evidence>
<dbReference type="EMBL" id="FOSC01000001">
    <property type="protein sequence ID" value="SFJ19849.1"/>
    <property type="molecule type" value="Genomic_DNA"/>
</dbReference>
<proteinExistence type="predicted"/>
<dbReference type="SUPFAM" id="SSF53448">
    <property type="entry name" value="Nucleotide-diphospho-sugar transferases"/>
    <property type="match status" value="1"/>
</dbReference>
<dbReference type="AlphaFoldDB" id="A0A1I3PET7"/>
<sequence>MADHLLEDTAMTSSGYSTTRRLTTDRPSCFGPESGALSALLKTPDSEQKVAEGGLRLQGFYKVSQNEKPLITVITVVYNGAEFIEQTILSVIEQSYDNVEYIVIDGGSKDSTQDIIKRYEHAIDYWVSEPDSGIYSAMNKGIALASGEWLNFMNSGDRFFTKNSLSEIPFDDLNDYEFIYGDKFQNNEVVKSFPLEILRSGVIHACHQSMFFRKNIETLDMLRYDERYRIYSDYDLVARFYRNECKFFYHRSPVSVFQGGGISSDVSSQKRKDKYLSVYSNFGVVGIFRALSYRIIAYRLLAKTDRDSKDGS</sequence>
<dbReference type="GO" id="GO:0016758">
    <property type="term" value="F:hexosyltransferase activity"/>
    <property type="evidence" value="ECO:0007669"/>
    <property type="project" value="UniProtKB-ARBA"/>
</dbReference>
<name>A0A1I3PET7_9GAMM</name>
<dbReference type="Pfam" id="PF00535">
    <property type="entry name" value="Glycos_transf_2"/>
    <property type="match status" value="1"/>
</dbReference>
<dbReference type="InterPro" id="IPR001173">
    <property type="entry name" value="Glyco_trans_2-like"/>
</dbReference>
<dbReference type="Proteomes" id="UP000199445">
    <property type="component" value="Unassembled WGS sequence"/>
</dbReference>
<dbReference type="CDD" id="cd06433">
    <property type="entry name" value="GT_2_WfgS_like"/>
    <property type="match status" value="1"/>
</dbReference>
<dbReference type="PANTHER" id="PTHR22916:SF67">
    <property type="entry name" value="COLANIC ACID BIOSYNTHESIS GLYCOSYL TRANSFERASE WCAE-RELATED"/>
    <property type="match status" value="1"/>
</dbReference>
<dbReference type="OrthoDB" id="396512at2"/>
<gene>
    <name evidence="2" type="ORF">SAMN05216429_101166</name>
</gene>